<gene>
    <name evidence="3" type="ORF">FYJ57_12300</name>
</gene>
<evidence type="ECO:0000313" key="3">
    <source>
        <dbReference type="EMBL" id="MST67475.1"/>
    </source>
</evidence>
<dbReference type="Proteomes" id="UP000440513">
    <property type="component" value="Unassembled WGS sequence"/>
</dbReference>
<dbReference type="InterPro" id="IPR011335">
    <property type="entry name" value="Restrct_endonuc-II-like"/>
</dbReference>
<dbReference type="Gene3D" id="3.40.50.300">
    <property type="entry name" value="P-loop containing nucleotide triphosphate hydrolases"/>
    <property type="match status" value="1"/>
</dbReference>
<dbReference type="SUPFAM" id="SSF46785">
    <property type="entry name" value="Winged helix' DNA-binding domain"/>
    <property type="match status" value="1"/>
</dbReference>
<dbReference type="SUPFAM" id="SSF52540">
    <property type="entry name" value="P-loop containing nucleoside triphosphate hydrolases"/>
    <property type="match status" value="1"/>
</dbReference>
<keyword evidence="3" id="KW-0547">Nucleotide-binding</keyword>
<organism evidence="3 4">
    <name type="scientific">Oliverpabstia intestinalis</name>
    <dbReference type="NCBI Taxonomy" id="2606633"/>
    <lineage>
        <taxon>Bacteria</taxon>
        <taxon>Bacillati</taxon>
        <taxon>Bacillota</taxon>
        <taxon>Clostridia</taxon>
        <taxon>Lachnospirales</taxon>
        <taxon>Lachnospiraceae</taxon>
        <taxon>Oliverpabstia</taxon>
    </lineage>
</organism>
<dbReference type="AlphaFoldDB" id="A0A7X2P5F9"/>
<dbReference type="GO" id="GO:0005524">
    <property type="term" value="F:ATP binding"/>
    <property type="evidence" value="ECO:0007669"/>
    <property type="project" value="UniProtKB-KW"/>
</dbReference>
<name>A0A7X2P5F9_9FIRM</name>
<dbReference type="PANTHER" id="PTHR34704:SF1">
    <property type="entry name" value="ATPASE"/>
    <property type="match status" value="1"/>
</dbReference>
<dbReference type="SUPFAM" id="SSF52980">
    <property type="entry name" value="Restriction endonuclease-like"/>
    <property type="match status" value="1"/>
</dbReference>
<dbReference type="InterPro" id="IPR036390">
    <property type="entry name" value="WH_DNA-bd_sf"/>
</dbReference>
<dbReference type="Pfam" id="PF03008">
    <property type="entry name" value="DUF234"/>
    <property type="match status" value="1"/>
</dbReference>
<keyword evidence="3" id="KW-0067">ATP-binding</keyword>
<dbReference type="RefSeq" id="WP_154432859.1">
    <property type="nucleotide sequence ID" value="NZ_VUMS01000027.1"/>
</dbReference>
<evidence type="ECO:0000259" key="1">
    <source>
        <dbReference type="Pfam" id="PF01637"/>
    </source>
</evidence>
<dbReference type="PANTHER" id="PTHR34704">
    <property type="entry name" value="ATPASE"/>
    <property type="match status" value="1"/>
</dbReference>
<protein>
    <submittedName>
        <fullName evidence="3">ATP-binding protein</fullName>
    </submittedName>
</protein>
<reference evidence="3 4" key="1">
    <citation type="submission" date="2019-08" db="EMBL/GenBank/DDBJ databases">
        <title>In-depth cultivation of the pig gut microbiome towards novel bacterial diversity and tailored functional studies.</title>
        <authorList>
            <person name="Wylensek D."/>
            <person name="Hitch T.C.A."/>
            <person name="Clavel T."/>
        </authorList>
    </citation>
    <scope>NUCLEOTIDE SEQUENCE [LARGE SCALE GENOMIC DNA]</scope>
    <source>
        <strain evidence="3 4">BSM-380-WT-5A</strain>
    </source>
</reference>
<keyword evidence="4" id="KW-1185">Reference proteome</keyword>
<dbReference type="Pfam" id="PF01637">
    <property type="entry name" value="ATPase_2"/>
    <property type="match status" value="1"/>
</dbReference>
<comment type="caution">
    <text evidence="3">The sequence shown here is derived from an EMBL/GenBank/DDBJ whole genome shotgun (WGS) entry which is preliminary data.</text>
</comment>
<dbReference type="InterPro" id="IPR027417">
    <property type="entry name" value="P-loop_NTPase"/>
</dbReference>
<feature type="domain" description="ATPase" evidence="1">
    <location>
        <begin position="4"/>
        <end position="207"/>
    </location>
</feature>
<evidence type="ECO:0000259" key="2">
    <source>
        <dbReference type="Pfam" id="PF03008"/>
    </source>
</evidence>
<accession>A0A7X2P5F9</accession>
<dbReference type="InterPro" id="IPR011579">
    <property type="entry name" value="ATPase_dom"/>
</dbReference>
<dbReference type="EMBL" id="VUMS01000027">
    <property type="protein sequence ID" value="MST67475.1"/>
    <property type="molecule type" value="Genomic_DNA"/>
</dbReference>
<dbReference type="InterPro" id="IPR004256">
    <property type="entry name" value="DUF234"/>
</dbReference>
<sequence length="465" mass="53477">MSQFYCREDELRKLNKRYAGDKFECIVIYGRRRVGKTALINEFCKDKPTIFFSALNTTGKGNLEALSKSIMSFERPDMESAPEFRSYDAALDELTALSKEKRIVFVIDEYPYLAKAKPAISAMLQHIIDHKWTESKMYLILCGSSMSFMESQVLGKESPLYGRRTGQFKIEPLDYKETAVFHPNLSAEDNSLIYGITGGVPHYINKLDVRDSVDEALLDNFFDRSSYLYEEPGNLLKQELREPAIYNAIIKAIAEGDSRMNDIKMKVGEENSVVSKYLKTLIDLGIAKKETPITEKPGKKTIYLLADNFFRFWYRFVPINMSAIDSGRIAKIYPHAVKQYLPDYMSLIFEKMCQDYLLYYSDSLPIELSEIGQWWGTDPKKKKQTQIDIVGTPVEGKDYIIGSCKYRNEKIGVDELDLIRDYASVFGKGNNYYYYIFSKGGFTDGLLQAQERGEVRLITLEDLYK</sequence>
<proteinExistence type="predicted"/>
<feature type="domain" description="DUF234" evidence="2">
    <location>
        <begin position="313"/>
        <end position="408"/>
    </location>
</feature>
<evidence type="ECO:0000313" key="4">
    <source>
        <dbReference type="Proteomes" id="UP000440513"/>
    </source>
</evidence>